<dbReference type="RefSeq" id="WP_148698271.1">
    <property type="nucleotide sequence ID" value="NZ_CP017834.1"/>
</dbReference>
<evidence type="ECO:0000313" key="2">
    <source>
        <dbReference type="EMBL" id="APJ04525.1"/>
    </source>
</evidence>
<sequence length="659" mass="74161">MKILNKFITFSALILFTSSCGKGNLQGNNTAVEQSSKIVRKKALAQFSENMQMLNTQIDERLDNIGKGFNSITGLNVERCLENDASQFRLQPSAQVTYEENLSSNQLLNKLGFGIQADIPLHETGVPVTVSPEINYSRESGTSSLARTYNLTIEITKGYVELVKQNPNSEFRFKKVHYDNLKSKNVNFFNLCGDQIVIKQKVKAQLLITTKFIFADAKTKEEFDASLGAKTPPIFGAAKKSKKSNPSSASANAGRNNNTATGGNSTALTPVDSNTANDQINQTLNEELDTETCGKDGCDGDGKDGGFSIEAKAKFNSLSAEVRKNTTISIRAIQLGGTPSQLSKIVNFNCSLEQVNVCDSLFRQFKNYAAKDFPNQLKDEINNRDVNSNNKFYYSDSTKVLYSNKAIVNNENQLINDVISNYSDTSPSFINFKYKIQQDFKSNHIHYIKAVDILAKDSYKNLANDERKLVKETKENAQYNITQLLNLINKCFSDTVTCQKNYAELKKSAIKKDGFYREFNEEFDDIKAWKLISSTEAEWKPPRYTPGNVIFISDRMTGDFMKSSNLRGYSQFFFKYIDTNNNKITSKKFGGISLTTSFRCYNATSDALGWIWFHEISPYDVRPVTDPVVNYCDPATVFACTHNSDLQQLKKFRIEFWAQ</sequence>
<evidence type="ECO:0008006" key="4">
    <source>
        <dbReference type="Google" id="ProtNLM"/>
    </source>
</evidence>
<dbReference type="Proteomes" id="UP000184731">
    <property type="component" value="Chromosome"/>
</dbReference>
<dbReference type="AlphaFoldDB" id="A0A1L4D2T9"/>
<gene>
    <name evidence="2" type="ORF">AXG55_11645</name>
</gene>
<dbReference type="PROSITE" id="PS51257">
    <property type="entry name" value="PROKAR_LIPOPROTEIN"/>
    <property type="match status" value="1"/>
</dbReference>
<dbReference type="OrthoDB" id="5290206at2"/>
<dbReference type="KEGG" id="saqi:AXG55_11645"/>
<dbReference type="EMBL" id="CP017834">
    <property type="protein sequence ID" value="APJ04525.1"/>
    <property type="molecule type" value="Genomic_DNA"/>
</dbReference>
<organism evidence="2 3">
    <name type="scientific">Silvanigrella aquatica</name>
    <dbReference type="NCBI Taxonomy" id="1915309"/>
    <lineage>
        <taxon>Bacteria</taxon>
        <taxon>Pseudomonadati</taxon>
        <taxon>Bdellovibrionota</taxon>
        <taxon>Oligoflexia</taxon>
        <taxon>Silvanigrellales</taxon>
        <taxon>Silvanigrellaceae</taxon>
        <taxon>Silvanigrella</taxon>
    </lineage>
</organism>
<keyword evidence="3" id="KW-1185">Reference proteome</keyword>
<name>A0A1L4D2T9_9BACT</name>
<feature type="region of interest" description="Disordered" evidence="1">
    <location>
        <begin position="235"/>
        <end position="276"/>
    </location>
</feature>
<evidence type="ECO:0000256" key="1">
    <source>
        <dbReference type="SAM" id="MobiDB-lite"/>
    </source>
</evidence>
<proteinExistence type="predicted"/>
<accession>A0A1L4D2T9</accession>
<evidence type="ECO:0000313" key="3">
    <source>
        <dbReference type="Proteomes" id="UP000184731"/>
    </source>
</evidence>
<reference evidence="2 3" key="1">
    <citation type="submission" date="2016-10" db="EMBL/GenBank/DDBJ databases">
        <title>Silvanigrella aquatica sp. nov., isolated from a freshwater lake located in the Black Forest, Germany, description of Silvanigrellaceae fam. nov., Silvanigrellales ord. nov., reclassification of the order Bdellovibrionales in the class Oligoflexia, reclassification of the families Bacteriovoracaceae and Halobacteriovoraceae in the new order Bacteriovoracales ord. nov., and reclassification of the family Pseudobacteriovoracaceae in the order Oligoflexiales.</title>
        <authorList>
            <person name="Hahn M.W."/>
            <person name="Schmidt J."/>
            <person name="Koll U."/>
            <person name="Rohde M."/>
            <person name="Verbag S."/>
            <person name="Pitt A."/>
            <person name="Nakai R."/>
            <person name="Naganuma T."/>
            <person name="Lang E."/>
        </authorList>
    </citation>
    <scope>NUCLEOTIDE SEQUENCE [LARGE SCALE GENOMIC DNA]</scope>
    <source>
        <strain evidence="2 3">MWH-Nonnen-W8red</strain>
    </source>
</reference>
<protein>
    <recommendedName>
        <fullName evidence="4">Lipoprotein</fullName>
    </recommendedName>
</protein>
<feature type="compositionally biased region" description="Low complexity" evidence="1">
    <location>
        <begin position="244"/>
        <end position="269"/>
    </location>
</feature>